<name>A0A2G2YJU0_CAPAN</name>
<dbReference type="Gramene" id="PHT70016">
    <property type="protein sequence ID" value="PHT70016"/>
    <property type="gene ID" value="T459_25120"/>
</dbReference>
<evidence type="ECO:0000313" key="1">
    <source>
        <dbReference type="EMBL" id="PHT70016.1"/>
    </source>
</evidence>
<dbReference type="AlphaFoldDB" id="A0A2G2YJU0"/>
<dbReference type="EMBL" id="AYRZ02000010">
    <property type="protein sequence ID" value="PHT70016.1"/>
    <property type="molecule type" value="Genomic_DNA"/>
</dbReference>
<gene>
    <name evidence="1" type="ORF">T459_25120</name>
</gene>
<organism evidence="1 2">
    <name type="scientific">Capsicum annuum</name>
    <name type="common">Capsicum pepper</name>
    <dbReference type="NCBI Taxonomy" id="4072"/>
    <lineage>
        <taxon>Eukaryota</taxon>
        <taxon>Viridiplantae</taxon>
        <taxon>Streptophyta</taxon>
        <taxon>Embryophyta</taxon>
        <taxon>Tracheophyta</taxon>
        <taxon>Spermatophyta</taxon>
        <taxon>Magnoliopsida</taxon>
        <taxon>eudicotyledons</taxon>
        <taxon>Gunneridae</taxon>
        <taxon>Pentapetalae</taxon>
        <taxon>asterids</taxon>
        <taxon>lamiids</taxon>
        <taxon>Solanales</taxon>
        <taxon>Solanaceae</taxon>
        <taxon>Solanoideae</taxon>
        <taxon>Capsiceae</taxon>
        <taxon>Capsicum</taxon>
    </lineage>
</organism>
<proteinExistence type="predicted"/>
<keyword evidence="2" id="KW-1185">Reference proteome</keyword>
<sequence>MTTDSQVHDAGKTMAITSIATMSRTNALQAMAPVEKHEKFMGIDFKRWQQKTFFYLITLSSKELHLEWSPR</sequence>
<reference evidence="1 2" key="2">
    <citation type="journal article" date="2017" name="Genome Biol.">
        <title>New reference genome sequences of hot pepper reveal the massive evolution of plant disease-resistance genes by retroduplication.</title>
        <authorList>
            <person name="Kim S."/>
            <person name="Park J."/>
            <person name="Yeom S.I."/>
            <person name="Kim Y.M."/>
            <person name="Seo E."/>
            <person name="Kim K.T."/>
            <person name="Kim M.S."/>
            <person name="Lee J.M."/>
            <person name="Cheong K."/>
            <person name="Shin H.S."/>
            <person name="Kim S.B."/>
            <person name="Han K."/>
            <person name="Lee J."/>
            <person name="Park M."/>
            <person name="Lee H.A."/>
            <person name="Lee H.Y."/>
            <person name="Lee Y."/>
            <person name="Oh S."/>
            <person name="Lee J.H."/>
            <person name="Choi E."/>
            <person name="Choi E."/>
            <person name="Lee S.E."/>
            <person name="Jeon J."/>
            <person name="Kim H."/>
            <person name="Choi G."/>
            <person name="Song H."/>
            <person name="Lee J."/>
            <person name="Lee S.C."/>
            <person name="Kwon J.K."/>
            <person name="Lee H.Y."/>
            <person name="Koo N."/>
            <person name="Hong Y."/>
            <person name="Kim R.W."/>
            <person name="Kang W.H."/>
            <person name="Huh J.H."/>
            <person name="Kang B.C."/>
            <person name="Yang T.J."/>
            <person name="Lee Y.H."/>
            <person name="Bennetzen J.L."/>
            <person name="Choi D."/>
        </authorList>
    </citation>
    <scope>NUCLEOTIDE SEQUENCE [LARGE SCALE GENOMIC DNA]</scope>
    <source>
        <strain evidence="2">cv. CM334</strain>
    </source>
</reference>
<comment type="caution">
    <text evidence="1">The sequence shown here is derived from an EMBL/GenBank/DDBJ whole genome shotgun (WGS) entry which is preliminary data.</text>
</comment>
<accession>A0A2G2YJU0</accession>
<dbReference type="Proteomes" id="UP000222542">
    <property type="component" value="Unassembled WGS sequence"/>
</dbReference>
<protein>
    <submittedName>
        <fullName evidence="1">Uncharacterized protein</fullName>
    </submittedName>
</protein>
<evidence type="ECO:0000313" key="2">
    <source>
        <dbReference type="Proteomes" id="UP000222542"/>
    </source>
</evidence>
<reference evidence="1 2" key="1">
    <citation type="journal article" date="2014" name="Nat. Genet.">
        <title>Genome sequence of the hot pepper provides insights into the evolution of pungency in Capsicum species.</title>
        <authorList>
            <person name="Kim S."/>
            <person name="Park M."/>
            <person name="Yeom S.I."/>
            <person name="Kim Y.M."/>
            <person name="Lee J.M."/>
            <person name="Lee H.A."/>
            <person name="Seo E."/>
            <person name="Choi J."/>
            <person name="Cheong K."/>
            <person name="Kim K.T."/>
            <person name="Jung K."/>
            <person name="Lee G.W."/>
            <person name="Oh S.K."/>
            <person name="Bae C."/>
            <person name="Kim S.B."/>
            <person name="Lee H.Y."/>
            <person name="Kim S.Y."/>
            <person name="Kim M.S."/>
            <person name="Kang B.C."/>
            <person name="Jo Y.D."/>
            <person name="Yang H.B."/>
            <person name="Jeong H.J."/>
            <person name="Kang W.H."/>
            <person name="Kwon J.K."/>
            <person name="Shin C."/>
            <person name="Lim J.Y."/>
            <person name="Park J.H."/>
            <person name="Huh J.H."/>
            <person name="Kim J.S."/>
            <person name="Kim B.D."/>
            <person name="Cohen O."/>
            <person name="Paran I."/>
            <person name="Suh M.C."/>
            <person name="Lee S.B."/>
            <person name="Kim Y.K."/>
            <person name="Shin Y."/>
            <person name="Noh S.J."/>
            <person name="Park J."/>
            <person name="Seo Y.S."/>
            <person name="Kwon S.Y."/>
            <person name="Kim H.A."/>
            <person name="Park J.M."/>
            <person name="Kim H.J."/>
            <person name="Choi S.B."/>
            <person name="Bosland P.W."/>
            <person name="Reeves G."/>
            <person name="Jo S.H."/>
            <person name="Lee B.W."/>
            <person name="Cho H.T."/>
            <person name="Choi H.S."/>
            <person name="Lee M.S."/>
            <person name="Yu Y."/>
            <person name="Do Choi Y."/>
            <person name="Park B.S."/>
            <person name="van Deynze A."/>
            <person name="Ashrafi H."/>
            <person name="Hill T."/>
            <person name="Kim W.T."/>
            <person name="Pai H.S."/>
            <person name="Ahn H.K."/>
            <person name="Yeam I."/>
            <person name="Giovannoni J.J."/>
            <person name="Rose J.K."/>
            <person name="Sorensen I."/>
            <person name="Lee S.J."/>
            <person name="Kim R.W."/>
            <person name="Choi I.Y."/>
            <person name="Choi B.S."/>
            <person name="Lim J.S."/>
            <person name="Lee Y.H."/>
            <person name="Choi D."/>
        </authorList>
    </citation>
    <scope>NUCLEOTIDE SEQUENCE [LARGE SCALE GENOMIC DNA]</scope>
    <source>
        <strain evidence="2">cv. CM334</strain>
    </source>
</reference>